<dbReference type="GO" id="GO:0016989">
    <property type="term" value="F:sigma factor antagonist activity"/>
    <property type="evidence" value="ECO:0007669"/>
    <property type="project" value="TreeGrafter"/>
</dbReference>
<feature type="transmembrane region" description="Helical" evidence="1">
    <location>
        <begin position="70"/>
        <end position="95"/>
    </location>
</feature>
<dbReference type="STRING" id="1178825.SAMN05216261_0035"/>
<name>A0A1M5ZYE7_9FLAO</name>
<dbReference type="eggNOG" id="COG3712">
    <property type="taxonomic scope" value="Bacteria"/>
</dbReference>
<dbReference type="AlphaFoldDB" id="A0A1M5ZYE7"/>
<dbReference type="PANTHER" id="PTHR30273:SF2">
    <property type="entry name" value="PROTEIN FECR"/>
    <property type="match status" value="1"/>
</dbReference>
<keyword evidence="5" id="KW-1185">Reference proteome</keyword>
<dbReference type="Pfam" id="PF16344">
    <property type="entry name" value="FecR_C"/>
    <property type="match status" value="1"/>
</dbReference>
<dbReference type="OrthoDB" id="1097347at2"/>
<keyword evidence="1" id="KW-1133">Transmembrane helix</keyword>
<protein>
    <submittedName>
        <fullName evidence="4">FecR family protein</fullName>
    </submittedName>
</protein>
<dbReference type="RefSeq" id="WP_019387126.1">
    <property type="nucleotide sequence ID" value="NZ_ALIH01000004.1"/>
</dbReference>
<dbReference type="InterPro" id="IPR006860">
    <property type="entry name" value="FecR"/>
</dbReference>
<organism evidence="4 5">
    <name type="scientific">Algibacter luteus</name>
    <dbReference type="NCBI Taxonomy" id="1178825"/>
    <lineage>
        <taxon>Bacteria</taxon>
        <taxon>Pseudomonadati</taxon>
        <taxon>Bacteroidota</taxon>
        <taxon>Flavobacteriia</taxon>
        <taxon>Flavobacteriales</taxon>
        <taxon>Flavobacteriaceae</taxon>
        <taxon>Algibacter</taxon>
    </lineage>
</organism>
<feature type="domain" description="FecR protein" evidence="2">
    <location>
        <begin position="101"/>
        <end position="191"/>
    </location>
</feature>
<evidence type="ECO:0000256" key="1">
    <source>
        <dbReference type="SAM" id="Phobius"/>
    </source>
</evidence>
<keyword evidence="1" id="KW-0812">Transmembrane</keyword>
<keyword evidence="1" id="KW-0472">Membrane</keyword>
<dbReference type="Gene3D" id="3.55.50.30">
    <property type="match status" value="1"/>
</dbReference>
<dbReference type="EMBL" id="FQYK01000001">
    <property type="protein sequence ID" value="SHI29059.1"/>
    <property type="molecule type" value="Genomic_DNA"/>
</dbReference>
<sequence>MDKEYLIKKWLNEDLTDSEKQAFNELDDAAVNQYIVDSAKYFKADPSQKIADFDNLKAQYKASKKTTKKLIWFNPFIKIASIVFLLLAMYLTFIYNNNIVVKTLASQKTTIQLPDNSQVELNALSSIEYNDRNWENKRTLILIGEAYFKVAKGNSFQVKTTTGLVTVVGTKFNVKQRKNYFEVKCFEGEVNVVSDTIVRQLSAGDVYLILDGKFSKAKTLAGSPKWTQNISEFNAIPIGEVIAELERQYKIEVVSKNIDVTRLFTGIFPHDNLENALIAITQPMNITYEINTSNLVVIHGN</sequence>
<gene>
    <name evidence="4" type="ORF">SAMN05216261_0035</name>
</gene>
<evidence type="ECO:0000313" key="5">
    <source>
        <dbReference type="Proteomes" id="UP000184396"/>
    </source>
</evidence>
<dbReference type="InterPro" id="IPR032508">
    <property type="entry name" value="FecR_C"/>
</dbReference>
<evidence type="ECO:0000259" key="3">
    <source>
        <dbReference type="Pfam" id="PF16344"/>
    </source>
</evidence>
<evidence type="ECO:0000259" key="2">
    <source>
        <dbReference type="Pfam" id="PF04773"/>
    </source>
</evidence>
<dbReference type="PANTHER" id="PTHR30273">
    <property type="entry name" value="PERIPLASMIC SIGNAL SENSOR AND SIGMA FACTOR ACTIVATOR FECR-RELATED"/>
    <property type="match status" value="1"/>
</dbReference>
<dbReference type="Pfam" id="PF04773">
    <property type="entry name" value="FecR"/>
    <property type="match status" value="1"/>
</dbReference>
<feature type="domain" description="Protein FecR C-terminal" evidence="3">
    <location>
        <begin position="233"/>
        <end position="296"/>
    </location>
</feature>
<reference evidence="4 5" key="1">
    <citation type="submission" date="2016-11" db="EMBL/GenBank/DDBJ databases">
        <authorList>
            <person name="Jaros S."/>
            <person name="Januszkiewicz K."/>
            <person name="Wedrychowicz H."/>
        </authorList>
    </citation>
    <scope>NUCLEOTIDE SEQUENCE [LARGE SCALE GENOMIC DNA]</scope>
    <source>
        <strain evidence="4 5">CGMCC 1.12213</strain>
    </source>
</reference>
<evidence type="ECO:0000313" key="4">
    <source>
        <dbReference type="EMBL" id="SHI29059.1"/>
    </source>
</evidence>
<dbReference type="PIRSF" id="PIRSF018266">
    <property type="entry name" value="FecR"/>
    <property type="match status" value="1"/>
</dbReference>
<dbReference type="Proteomes" id="UP000184396">
    <property type="component" value="Unassembled WGS sequence"/>
</dbReference>
<accession>A0A1M5ZYE7</accession>
<dbReference type="Gene3D" id="2.60.120.1440">
    <property type="match status" value="1"/>
</dbReference>
<dbReference type="InterPro" id="IPR012373">
    <property type="entry name" value="Ferrdict_sens_TM"/>
</dbReference>
<proteinExistence type="predicted"/>